<accession>A0A822V576</accession>
<dbReference type="SUPFAM" id="SSF53756">
    <property type="entry name" value="UDP-Glycosyltransferase/glycogen phosphorylase"/>
    <property type="match status" value="1"/>
</dbReference>
<organism evidence="1 2">
    <name type="scientific">Agrobacterium tumefaciens str. B6</name>
    <dbReference type="NCBI Taxonomy" id="1183423"/>
    <lineage>
        <taxon>Bacteria</taxon>
        <taxon>Pseudomonadati</taxon>
        <taxon>Pseudomonadota</taxon>
        <taxon>Alphaproteobacteria</taxon>
        <taxon>Hyphomicrobiales</taxon>
        <taxon>Rhizobiaceae</taxon>
        <taxon>Rhizobium/Agrobacterium group</taxon>
        <taxon>Agrobacterium</taxon>
        <taxon>Agrobacterium tumefaciens complex</taxon>
    </lineage>
</organism>
<dbReference type="RefSeq" id="WP_060725488.1">
    <property type="nucleotide sequence ID" value="NZ_LMVK01000049.1"/>
</dbReference>
<reference evidence="1 2" key="1">
    <citation type="submission" date="2016-01" db="EMBL/GenBank/DDBJ databases">
        <authorList>
            <person name="Regsiter A."/>
            <person name="william w."/>
        </authorList>
    </citation>
    <scope>NUCLEOTIDE SEQUENCE [LARGE SCALE GENOMIC DNA]</scope>
    <source>
        <strain evidence="1 2">B6</strain>
    </source>
</reference>
<dbReference type="EMBL" id="FCNL01000029">
    <property type="protein sequence ID" value="CVI20797.1"/>
    <property type="molecule type" value="Genomic_DNA"/>
</dbReference>
<evidence type="ECO:0008006" key="3">
    <source>
        <dbReference type="Google" id="ProtNLM"/>
    </source>
</evidence>
<proteinExistence type="predicted"/>
<dbReference type="AlphaFoldDB" id="A0A822V576"/>
<dbReference type="Gene3D" id="3.40.50.2000">
    <property type="entry name" value="Glycogen Phosphorylase B"/>
    <property type="match status" value="1"/>
</dbReference>
<dbReference type="Proteomes" id="UP000192074">
    <property type="component" value="Unassembled WGS sequence"/>
</dbReference>
<protein>
    <recommendedName>
        <fullName evidence="3">Glycosyltransferase</fullName>
    </recommendedName>
</protein>
<comment type="caution">
    <text evidence="1">The sequence shown here is derived from an EMBL/GenBank/DDBJ whole genome shotgun (WGS) entry which is preliminary data.</text>
</comment>
<gene>
    <name evidence="1" type="ORF">AGR4A_Lc120004</name>
</gene>
<name>A0A822V576_AGRTU</name>
<evidence type="ECO:0000313" key="1">
    <source>
        <dbReference type="EMBL" id="CVI20797.1"/>
    </source>
</evidence>
<evidence type="ECO:0000313" key="2">
    <source>
        <dbReference type="Proteomes" id="UP000192074"/>
    </source>
</evidence>
<sequence length="406" mass="45926">MAFAPERIFLLDYTCVQPFGHNVPSLHIFGTYFSEFAPITTLVPITFRGNIAEFDKILASPLQGFFRFDRSIKFAGFRVSTENFHRAAIKISNRLARRLTGREIAEIDALRNVAEVDHALDFSSSDILVLPSADMYGVRCLVEHFEKCPPERRPRLHFRLIGVMEHHSYSYRSPLEEIVASVRRGRDKGLYIQVSCETPAYLDVLKRHIPDAFLFPYPMHAVSPGPEGLELPTFALPGQGRVDKGYDRICNIAALVKELGRDVRWIVHSMRTTDRHYSPGYQDLLHLNPSIEVMSADLTDNEMRDLYRRSSFSILPYSRETYKLRGSAVFQEALAYGHLCVVPKGTGIAGIAEIVGNGITAETDEEFAHSVVTLCDLPWQQRRDKVAAAQERYGLLVSEAMARIFA</sequence>